<proteinExistence type="inferred from homology"/>
<reference evidence="2 3" key="1">
    <citation type="submission" date="2019-01" db="EMBL/GenBank/DDBJ databases">
        <authorList>
            <person name="Chen W.-M."/>
        </authorList>
    </citation>
    <scope>NUCLEOTIDE SEQUENCE [LARGE SCALE GENOMIC DNA]</scope>
    <source>
        <strain evidence="2 3">KYPY4</strain>
    </source>
</reference>
<dbReference type="EMBL" id="SACR01000003">
    <property type="protein sequence ID" value="RVU46165.1"/>
    <property type="molecule type" value="Genomic_DNA"/>
</dbReference>
<comment type="similarity">
    <text evidence="1">Belongs to the peptidase S58 family.</text>
</comment>
<dbReference type="SUPFAM" id="SSF56266">
    <property type="entry name" value="DmpA/ArgJ-like"/>
    <property type="match status" value="1"/>
</dbReference>
<sequence length="330" mass="32083">MTLASGAITDVAGLSVGHAAAVGRATGCTVLLCPEGAVAGVAQRGGAPGTRETDLLRPENTVQQVHAVLLTGGSAFGLDAAGGVMRWLEERGHGFPVGAVARVPIVPAAVLFDLWLGDARIRPGADTGYAACEAASTGAPAQGNAGAGLGATVGKLFGIARAMKGGIGTTSLKLGRHTVGALVAVNALGDVIDEHGRVIAGARSEDGTRLLGSTAAVLAGAGPAAMMAGMATTLGIVATDAALTKAQATALAGLAHHGLSRALNPVTAHDGDTLFALATGGSGTPGDLNALGLLAAEAVARAIRNAVRAARSLPAQGGSPAVPAACDFQA</sequence>
<gene>
    <name evidence="2" type="ORF">EOE66_09905</name>
</gene>
<dbReference type="InterPro" id="IPR016117">
    <property type="entry name" value="ArgJ-like_dom_sf"/>
</dbReference>
<keyword evidence="3" id="KW-1185">Reference proteome</keyword>
<organism evidence="2 3">
    <name type="scientific">Rubrivivax rivuli</name>
    <dbReference type="NCBI Taxonomy" id="1862385"/>
    <lineage>
        <taxon>Bacteria</taxon>
        <taxon>Pseudomonadati</taxon>
        <taxon>Pseudomonadota</taxon>
        <taxon>Betaproteobacteria</taxon>
        <taxon>Burkholderiales</taxon>
        <taxon>Sphaerotilaceae</taxon>
        <taxon>Rubrivivax</taxon>
    </lineage>
</organism>
<dbReference type="Pfam" id="PF03576">
    <property type="entry name" value="Peptidase_S58"/>
    <property type="match status" value="1"/>
</dbReference>
<dbReference type="CDD" id="cd02252">
    <property type="entry name" value="nylC_like"/>
    <property type="match status" value="1"/>
</dbReference>
<dbReference type="GO" id="GO:0004177">
    <property type="term" value="F:aminopeptidase activity"/>
    <property type="evidence" value="ECO:0007669"/>
    <property type="project" value="TreeGrafter"/>
</dbReference>
<evidence type="ECO:0000313" key="2">
    <source>
        <dbReference type="EMBL" id="RVU46165.1"/>
    </source>
</evidence>
<dbReference type="Proteomes" id="UP000285575">
    <property type="component" value="Unassembled WGS sequence"/>
</dbReference>
<name>A0A437RHH4_9BURK</name>
<comment type="caution">
    <text evidence="2">The sequence shown here is derived from an EMBL/GenBank/DDBJ whole genome shotgun (WGS) entry which is preliminary data.</text>
</comment>
<evidence type="ECO:0000313" key="3">
    <source>
        <dbReference type="Proteomes" id="UP000285575"/>
    </source>
</evidence>
<dbReference type="OrthoDB" id="9808347at2"/>
<dbReference type="RefSeq" id="WP_128228531.1">
    <property type="nucleotide sequence ID" value="NZ_SACR01000003.1"/>
</dbReference>
<dbReference type="PANTHER" id="PTHR36512">
    <property type="entry name" value="D-AMINOPEPTIDASE"/>
    <property type="match status" value="1"/>
</dbReference>
<evidence type="ECO:0000256" key="1">
    <source>
        <dbReference type="ARBA" id="ARBA00007068"/>
    </source>
</evidence>
<dbReference type="PANTHER" id="PTHR36512:SF3">
    <property type="entry name" value="BLR5678 PROTEIN"/>
    <property type="match status" value="1"/>
</dbReference>
<dbReference type="AlphaFoldDB" id="A0A437RHH4"/>
<protein>
    <submittedName>
        <fullName evidence="2">Peptidase S58 family protein</fullName>
    </submittedName>
</protein>
<dbReference type="InterPro" id="IPR005321">
    <property type="entry name" value="Peptidase_S58_DmpA"/>
</dbReference>
<dbReference type="Gene3D" id="3.60.70.12">
    <property type="entry name" value="L-amino peptidase D-ALA esterase/amidase"/>
    <property type="match status" value="1"/>
</dbReference>
<accession>A0A437RHH4</accession>